<dbReference type="AlphaFoldDB" id="A0A6A1WRY6"/>
<dbReference type="Pfam" id="PF08240">
    <property type="entry name" value="ADH_N"/>
    <property type="match status" value="1"/>
</dbReference>
<dbReference type="InterPro" id="IPR013154">
    <property type="entry name" value="ADH-like_N"/>
</dbReference>
<dbReference type="InterPro" id="IPR020843">
    <property type="entry name" value="ER"/>
</dbReference>
<keyword evidence="3" id="KW-1185">Reference proteome</keyword>
<dbReference type="Gene3D" id="3.90.180.10">
    <property type="entry name" value="Medium-chain alcohol dehydrogenases, catalytic domain"/>
    <property type="match status" value="2"/>
</dbReference>
<dbReference type="PANTHER" id="PTHR44013:SF1">
    <property type="entry name" value="ZINC-TYPE ALCOHOL DEHYDROGENASE-LIKE PROTEIN C16A3.02C"/>
    <property type="match status" value="1"/>
</dbReference>
<evidence type="ECO:0000313" key="2">
    <source>
        <dbReference type="EMBL" id="KAB1225540.1"/>
    </source>
</evidence>
<gene>
    <name evidence="2" type="ORF">CJ030_MR1G002449</name>
</gene>
<dbReference type="Pfam" id="PF13602">
    <property type="entry name" value="ADH_zinc_N_2"/>
    <property type="match status" value="1"/>
</dbReference>
<dbReference type="SUPFAM" id="SSF50129">
    <property type="entry name" value="GroES-like"/>
    <property type="match status" value="1"/>
</dbReference>
<dbReference type="InterPro" id="IPR052733">
    <property type="entry name" value="Chloroplast_QOR"/>
</dbReference>
<dbReference type="InterPro" id="IPR011032">
    <property type="entry name" value="GroES-like_sf"/>
</dbReference>
<dbReference type="Proteomes" id="UP000516437">
    <property type="component" value="Chromosome 1"/>
</dbReference>
<dbReference type="SMART" id="SM00829">
    <property type="entry name" value="PKS_ER"/>
    <property type="match status" value="1"/>
</dbReference>
<dbReference type="PANTHER" id="PTHR44013">
    <property type="entry name" value="ZINC-TYPE ALCOHOL DEHYDROGENASE-LIKE PROTEIN C16A3.02C"/>
    <property type="match status" value="1"/>
</dbReference>
<evidence type="ECO:0000259" key="1">
    <source>
        <dbReference type="SMART" id="SM00829"/>
    </source>
</evidence>
<dbReference type="SUPFAM" id="SSF51735">
    <property type="entry name" value="NAD(P)-binding Rossmann-fold domains"/>
    <property type="match status" value="1"/>
</dbReference>
<accession>A0A6A1WRY6</accession>
<dbReference type="CDD" id="cd08267">
    <property type="entry name" value="MDR1"/>
    <property type="match status" value="1"/>
</dbReference>
<dbReference type="EMBL" id="RXIC02000019">
    <property type="protein sequence ID" value="KAB1225540.1"/>
    <property type="molecule type" value="Genomic_DNA"/>
</dbReference>
<dbReference type="InterPro" id="IPR036291">
    <property type="entry name" value="NAD(P)-bd_dom_sf"/>
</dbReference>
<reference evidence="2 3" key="1">
    <citation type="journal article" date="2019" name="Plant Biotechnol. J.">
        <title>The red bayberry genome and genetic basis of sex determination.</title>
        <authorList>
            <person name="Jia H.M."/>
            <person name="Jia H.J."/>
            <person name="Cai Q.L."/>
            <person name="Wang Y."/>
            <person name="Zhao H.B."/>
            <person name="Yang W.F."/>
            <person name="Wang G.Y."/>
            <person name="Li Y.H."/>
            <person name="Zhan D.L."/>
            <person name="Shen Y.T."/>
            <person name="Niu Q.F."/>
            <person name="Chang L."/>
            <person name="Qiu J."/>
            <person name="Zhao L."/>
            <person name="Xie H.B."/>
            <person name="Fu W.Y."/>
            <person name="Jin J."/>
            <person name="Li X.W."/>
            <person name="Jiao Y."/>
            <person name="Zhou C.C."/>
            <person name="Tu T."/>
            <person name="Chai C.Y."/>
            <person name="Gao J.L."/>
            <person name="Fan L.J."/>
            <person name="van de Weg E."/>
            <person name="Wang J.Y."/>
            <person name="Gao Z.S."/>
        </authorList>
    </citation>
    <scope>NUCLEOTIDE SEQUENCE [LARGE SCALE GENOMIC DNA]</scope>
    <source>
        <tissue evidence="2">Leaves</tissue>
    </source>
</reference>
<organism evidence="2 3">
    <name type="scientific">Morella rubra</name>
    <name type="common">Chinese bayberry</name>
    <dbReference type="NCBI Taxonomy" id="262757"/>
    <lineage>
        <taxon>Eukaryota</taxon>
        <taxon>Viridiplantae</taxon>
        <taxon>Streptophyta</taxon>
        <taxon>Embryophyta</taxon>
        <taxon>Tracheophyta</taxon>
        <taxon>Spermatophyta</taxon>
        <taxon>Magnoliopsida</taxon>
        <taxon>eudicotyledons</taxon>
        <taxon>Gunneridae</taxon>
        <taxon>Pentapetalae</taxon>
        <taxon>rosids</taxon>
        <taxon>fabids</taxon>
        <taxon>Fagales</taxon>
        <taxon>Myricaceae</taxon>
        <taxon>Morella</taxon>
    </lineage>
</organism>
<comment type="caution">
    <text evidence="2">The sequence shown here is derived from an EMBL/GenBank/DDBJ whole genome shotgun (WGS) entry which is preliminary data.</text>
</comment>
<feature type="domain" description="Enoyl reductase (ER)" evidence="1">
    <location>
        <begin position="16"/>
        <end position="407"/>
    </location>
</feature>
<dbReference type="OrthoDB" id="48317at2759"/>
<proteinExistence type="predicted"/>
<dbReference type="GO" id="GO:0016491">
    <property type="term" value="F:oxidoreductase activity"/>
    <property type="evidence" value="ECO:0007669"/>
    <property type="project" value="InterPro"/>
</dbReference>
<evidence type="ECO:0000313" key="3">
    <source>
        <dbReference type="Proteomes" id="UP000516437"/>
    </source>
</evidence>
<protein>
    <recommendedName>
        <fullName evidence="1">Enoyl reductase (ER) domain-containing protein</fullName>
    </recommendedName>
</protein>
<dbReference type="Gene3D" id="3.40.50.720">
    <property type="entry name" value="NAD(P)-binding Rossmann-like Domain"/>
    <property type="match status" value="1"/>
</dbReference>
<sequence length="409" mass="43504">MARELMNAVQYSSYGGGPDGLQHVEVPVPTPNKDEVLLKIEAASLNPFDWKVQKGMVRPFFLPSSLTYLVIADVVGDVIEVGSRIKNFKPGDKVVAMVNPISMLPGSVDSWEFLNHVKHTQLGIFPIGSDIGTYGLDMAPLELQASSEPVYNGVNSDRTAEGEQVMISLASTIVVGVVAKNGGGLAEFAVTKGSLTVARPPELSADKFVGLPVAGLTAHQALTQSAGIKLDGSGTKSNILITAASGGVGHYAVQLAKLGNAHVTATCGARNIELVKGLGADEVIDYRTPDGAALRSPSGKKYDTVIRCATGIPWSTFERNLSSNGKVIDISPGPSSLFTFALKKLTFSKKQLVPLILIPKDENLRYLVNLVKEGKLKTVIDSKYPMDKVKDAWAKIIDGHATGKIVVEN</sequence>
<name>A0A6A1WRY6_9ROSI</name>